<name>A0A085LYQ5_9BILA</name>
<dbReference type="Proteomes" id="UP000030764">
    <property type="component" value="Unassembled WGS sequence"/>
</dbReference>
<sequence>MRLIAEKQETKFELRLPSLPISAALRNHGKLRRMEDSMITRKHNYIKLKTHLHLKLDYWNLDYLDFGFSEATRKHKI</sequence>
<dbReference type="Proteomes" id="UP000030758">
    <property type="component" value="Unassembled WGS sequence"/>
</dbReference>
<proteinExistence type="predicted"/>
<reference evidence="1 3" key="1">
    <citation type="journal article" date="2014" name="Nat. Genet.">
        <title>Genome and transcriptome of the porcine whipworm Trichuris suis.</title>
        <authorList>
            <person name="Jex A.R."/>
            <person name="Nejsum P."/>
            <person name="Schwarz E.M."/>
            <person name="Hu L."/>
            <person name="Young N.D."/>
            <person name="Hall R.S."/>
            <person name="Korhonen P.K."/>
            <person name="Liao S."/>
            <person name="Thamsborg S."/>
            <person name="Xia J."/>
            <person name="Xu P."/>
            <person name="Wang S."/>
            <person name="Scheerlinck J.P."/>
            <person name="Hofmann A."/>
            <person name="Sternberg P.W."/>
            <person name="Wang J."/>
            <person name="Gasser R.B."/>
        </authorList>
    </citation>
    <scope>NUCLEOTIDE SEQUENCE [LARGE SCALE GENOMIC DNA]</scope>
    <source>
        <strain evidence="2">DCEP-RM93F</strain>
        <strain evidence="1">DCEP-RM93M</strain>
    </source>
</reference>
<dbReference type="EMBL" id="KL367739">
    <property type="protein sequence ID" value="KFD59778.1"/>
    <property type="molecule type" value="Genomic_DNA"/>
</dbReference>
<keyword evidence="3" id="KW-1185">Reference proteome</keyword>
<organism evidence="1 3">
    <name type="scientific">Trichuris suis</name>
    <name type="common">pig whipworm</name>
    <dbReference type="NCBI Taxonomy" id="68888"/>
    <lineage>
        <taxon>Eukaryota</taxon>
        <taxon>Metazoa</taxon>
        <taxon>Ecdysozoa</taxon>
        <taxon>Nematoda</taxon>
        <taxon>Enoplea</taxon>
        <taxon>Dorylaimia</taxon>
        <taxon>Trichinellida</taxon>
        <taxon>Trichuridae</taxon>
        <taxon>Trichuris</taxon>
    </lineage>
</organism>
<dbReference type="EMBL" id="KL363259">
    <property type="protein sequence ID" value="KFD50101.1"/>
    <property type="molecule type" value="Genomic_DNA"/>
</dbReference>
<evidence type="ECO:0000313" key="3">
    <source>
        <dbReference type="Proteomes" id="UP000030764"/>
    </source>
</evidence>
<protein>
    <submittedName>
        <fullName evidence="1">Uncharacterized protein</fullName>
    </submittedName>
</protein>
<evidence type="ECO:0000313" key="2">
    <source>
        <dbReference type="EMBL" id="KFD59778.1"/>
    </source>
</evidence>
<accession>A0A085LYQ5</accession>
<evidence type="ECO:0000313" key="1">
    <source>
        <dbReference type="EMBL" id="KFD50101.1"/>
    </source>
</evidence>
<gene>
    <name evidence="1" type="ORF">M513_09061</name>
    <name evidence="2" type="ORF">M514_09061</name>
</gene>
<dbReference type="AlphaFoldDB" id="A0A085LYQ5"/>